<evidence type="ECO:0000256" key="6">
    <source>
        <dbReference type="ARBA" id="ARBA00022771"/>
    </source>
</evidence>
<keyword evidence="6 10" id="KW-0863">Zinc-finger</keyword>
<evidence type="ECO:0000256" key="1">
    <source>
        <dbReference type="ARBA" id="ARBA00004123"/>
    </source>
</evidence>
<dbReference type="InterPro" id="IPR036236">
    <property type="entry name" value="Znf_C2H2_sf"/>
</dbReference>
<keyword evidence="5" id="KW-0479">Metal-binding</keyword>
<accession>A0A137PGL9</accession>
<dbReference type="PROSITE" id="PS50171">
    <property type="entry name" value="ZF_MATRIN"/>
    <property type="match status" value="1"/>
</dbReference>
<dbReference type="InterPro" id="IPR022755">
    <property type="entry name" value="Znf_C2H2_jaz"/>
</dbReference>
<sequence>MGRLARSRKHRGIRDIKRKYRLRRRTKDLDQIHEDLEPEKATHLEKQEVDPDLPGLAQHYCIQCSKYFTDDKSLVEHRRGKYHKKRLRLLKDAPYTIKEAEMAAGLGTDNGKRLNAKKKAEKEEKVKDMETD</sequence>
<dbReference type="Proteomes" id="UP000070444">
    <property type="component" value="Unassembled WGS sequence"/>
</dbReference>
<protein>
    <submittedName>
        <fullName evidence="14">Bud site selection-related protein</fullName>
    </submittedName>
</protein>
<evidence type="ECO:0000256" key="3">
    <source>
        <dbReference type="ARBA" id="ARBA00022490"/>
    </source>
</evidence>
<name>A0A137PGL9_CONC2</name>
<keyword evidence="7" id="KW-0862">Zinc</keyword>
<keyword evidence="8" id="KW-0539">Nucleus</keyword>
<keyword evidence="4" id="KW-0690">Ribosome biogenesis</keyword>
<evidence type="ECO:0000256" key="7">
    <source>
        <dbReference type="ARBA" id="ARBA00022833"/>
    </source>
</evidence>
<dbReference type="PROSITE" id="PS50157">
    <property type="entry name" value="ZINC_FINGER_C2H2_2"/>
    <property type="match status" value="1"/>
</dbReference>
<evidence type="ECO:0000256" key="11">
    <source>
        <dbReference type="SAM" id="MobiDB-lite"/>
    </source>
</evidence>
<feature type="domain" description="C2H2-type" evidence="12">
    <location>
        <begin position="59"/>
        <end position="83"/>
    </location>
</feature>
<dbReference type="GO" id="GO:0000055">
    <property type="term" value="P:ribosomal large subunit export from nucleus"/>
    <property type="evidence" value="ECO:0007669"/>
    <property type="project" value="EnsemblFungi"/>
</dbReference>
<evidence type="ECO:0000256" key="4">
    <source>
        <dbReference type="ARBA" id="ARBA00022517"/>
    </source>
</evidence>
<evidence type="ECO:0000256" key="10">
    <source>
        <dbReference type="PROSITE-ProRule" id="PRU00042"/>
    </source>
</evidence>
<dbReference type="FunFam" id="3.30.160.60:FF:000299">
    <property type="entry name" value="Zinc finger protein 593"/>
    <property type="match status" value="1"/>
</dbReference>
<evidence type="ECO:0000313" key="14">
    <source>
        <dbReference type="EMBL" id="KXN74144.1"/>
    </source>
</evidence>
<evidence type="ECO:0000256" key="8">
    <source>
        <dbReference type="ARBA" id="ARBA00023242"/>
    </source>
</evidence>
<dbReference type="SUPFAM" id="SSF57667">
    <property type="entry name" value="beta-beta-alpha zinc fingers"/>
    <property type="match status" value="1"/>
</dbReference>
<evidence type="ECO:0000256" key="5">
    <source>
        <dbReference type="ARBA" id="ARBA00022723"/>
    </source>
</evidence>
<feature type="region of interest" description="Disordered" evidence="11">
    <location>
        <begin position="104"/>
        <end position="132"/>
    </location>
</feature>
<evidence type="ECO:0000259" key="13">
    <source>
        <dbReference type="PROSITE" id="PS50171"/>
    </source>
</evidence>
<dbReference type="InterPro" id="IPR013087">
    <property type="entry name" value="Znf_C2H2_type"/>
</dbReference>
<dbReference type="GO" id="GO:0008270">
    <property type="term" value="F:zinc ion binding"/>
    <property type="evidence" value="ECO:0007669"/>
    <property type="project" value="UniProtKB-KW"/>
</dbReference>
<dbReference type="Gene3D" id="3.30.160.60">
    <property type="entry name" value="Classic Zinc Finger"/>
    <property type="match status" value="1"/>
</dbReference>
<comment type="similarity">
    <text evidence="9">Belongs to the ZNF593/BUD20 C2H2-type zinc-finger protein family.</text>
</comment>
<dbReference type="EMBL" id="KQ964427">
    <property type="protein sequence ID" value="KXN74144.1"/>
    <property type="molecule type" value="Genomic_DNA"/>
</dbReference>
<dbReference type="InterPro" id="IPR003604">
    <property type="entry name" value="Matrin/U1-like-C_Znf_C2H2"/>
</dbReference>
<comment type="subcellular location">
    <subcellularLocation>
        <location evidence="2">Cytoplasm</location>
    </subcellularLocation>
    <subcellularLocation>
        <location evidence="1">Nucleus</location>
    </subcellularLocation>
</comment>
<reference evidence="14 15" key="1">
    <citation type="journal article" date="2015" name="Genome Biol. Evol.">
        <title>Phylogenomic analyses indicate that early fungi evolved digesting cell walls of algal ancestors of land plants.</title>
        <authorList>
            <person name="Chang Y."/>
            <person name="Wang S."/>
            <person name="Sekimoto S."/>
            <person name="Aerts A.L."/>
            <person name="Choi C."/>
            <person name="Clum A."/>
            <person name="LaButti K.M."/>
            <person name="Lindquist E.A."/>
            <person name="Yee Ngan C."/>
            <person name="Ohm R.A."/>
            <person name="Salamov A.A."/>
            <person name="Grigoriev I.V."/>
            <person name="Spatafora J.W."/>
            <person name="Berbee M.L."/>
        </authorList>
    </citation>
    <scope>NUCLEOTIDE SEQUENCE [LARGE SCALE GENOMIC DNA]</scope>
    <source>
        <strain evidence="14 15">NRRL 28638</strain>
    </source>
</reference>
<evidence type="ECO:0000256" key="2">
    <source>
        <dbReference type="ARBA" id="ARBA00004496"/>
    </source>
</evidence>
<feature type="compositionally biased region" description="Basic and acidic residues" evidence="11">
    <location>
        <begin position="118"/>
        <end position="132"/>
    </location>
</feature>
<dbReference type="GO" id="GO:0005737">
    <property type="term" value="C:cytoplasm"/>
    <property type="evidence" value="ECO:0007669"/>
    <property type="project" value="UniProtKB-SubCell"/>
</dbReference>
<dbReference type="GO" id="GO:0030687">
    <property type="term" value="C:preribosome, large subunit precursor"/>
    <property type="evidence" value="ECO:0007669"/>
    <property type="project" value="EnsemblFungi"/>
</dbReference>
<gene>
    <name evidence="14" type="ORF">CONCODRAFT_46127</name>
</gene>
<dbReference type="GO" id="GO:0043023">
    <property type="term" value="F:ribosomal large subunit binding"/>
    <property type="evidence" value="ECO:0007669"/>
    <property type="project" value="EnsemblFungi"/>
</dbReference>
<feature type="domain" description="Matrin-type" evidence="13">
    <location>
        <begin position="59"/>
        <end position="89"/>
    </location>
</feature>
<dbReference type="SMART" id="SM00451">
    <property type="entry name" value="ZnF_U1"/>
    <property type="match status" value="1"/>
</dbReference>
<dbReference type="PANTHER" id="PTHR46095:SF1">
    <property type="entry name" value="ZINC FINGER PROTEIN 593"/>
    <property type="match status" value="1"/>
</dbReference>
<dbReference type="OMA" id="MKDHFRS"/>
<keyword evidence="15" id="KW-1185">Reference proteome</keyword>
<organism evidence="14 15">
    <name type="scientific">Conidiobolus coronatus (strain ATCC 28846 / CBS 209.66 / NRRL 28638)</name>
    <name type="common">Delacroixia coronata</name>
    <dbReference type="NCBI Taxonomy" id="796925"/>
    <lineage>
        <taxon>Eukaryota</taxon>
        <taxon>Fungi</taxon>
        <taxon>Fungi incertae sedis</taxon>
        <taxon>Zoopagomycota</taxon>
        <taxon>Entomophthoromycotina</taxon>
        <taxon>Entomophthoromycetes</taxon>
        <taxon>Entomophthorales</taxon>
        <taxon>Ancylistaceae</taxon>
        <taxon>Conidiobolus</taxon>
    </lineage>
</organism>
<evidence type="ECO:0000259" key="12">
    <source>
        <dbReference type="PROSITE" id="PS50157"/>
    </source>
</evidence>
<evidence type="ECO:0000256" key="9">
    <source>
        <dbReference type="ARBA" id="ARBA00038064"/>
    </source>
</evidence>
<dbReference type="InterPro" id="IPR000690">
    <property type="entry name" value="Matrin/U1-C_Znf_C2H2"/>
</dbReference>
<dbReference type="PANTHER" id="PTHR46095">
    <property type="entry name" value="ZINC FINGER PROTEIN 593"/>
    <property type="match status" value="1"/>
</dbReference>
<dbReference type="OrthoDB" id="24683at2759"/>
<proteinExistence type="inferred from homology"/>
<dbReference type="STRING" id="796925.A0A137PGL9"/>
<dbReference type="InterPro" id="IPR051879">
    <property type="entry name" value="C2H2-ZF_Maturation_Protein"/>
</dbReference>
<dbReference type="PROSITE" id="PS00028">
    <property type="entry name" value="ZINC_FINGER_C2H2_1"/>
    <property type="match status" value="1"/>
</dbReference>
<evidence type="ECO:0000313" key="15">
    <source>
        <dbReference type="Proteomes" id="UP000070444"/>
    </source>
</evidence>
<dbReference type="GO" id="GO:0005634">
    <property type="term" value="C:nucleus"/>
    <property type="evidence" value="ECO:0007669"/>
    <property type="project" value="UniProtKB-SubCell"/>
</dbReference>
<keyword evidence="3" id="KW-0963">Cytoplasm</keyword>
<dbReference type="AlphaFoldDB" id="A0A137PGL9"/>
<dbReference type="Pfam" id="PF12171">
    <property type="entry name" value="zf-C2H2_jaz"/>
    <property type="match status" value="1"/>
</dbReference>
<dbReference type="GO" id="GO:0003676">
    <property type="term" value="F:nucleic acid binding"/>
    <property type="evidence" value="ECO:0007669"/>
    <property type="project" value="InterPro"/>
</dbReference>